<evidence type="ECO:0000313" key="11">
    <source>
        <dbReference type="Proteomes" id="UP000003163"/>
    </source>
</evidence>
<evidence type="ECO:0000256" key="7">
    <source>
        <dbReference type="ARBA" id="ARBA00023136"/>
    </source>
</evidence>
<feature type="transmembrane region" description="Helical" evidence="8">
    <location>
        <begin position="50"/>
        <end position="68"/>
    </location>
</feature>
<comment type="subcellular location">
    <subcellularLocation>
        <location evidence="1">Membrane</location>
        <topology evidence="1">Multi-pass membrane protein</topology>
    </subcellularLocation>
</comment>
<dbReference type="OrthoDB" id="10264021at2759"/>
<evidence type="ECO:0000256" key="2">
    <source>
        <dbReference type="ARBA" id="ARBA00007296"/>
    </source>
</evidence>
<dbReference type="SUPFAM" id="SSF81333">
    <property type="entry name" value="F1F0 ATP synthase subunit C"/>
    <property type="match status" value="1"/>
</dbReference>
<keyword evidence="3" id="KW-0813">Transport</keyword>
<dbReference type="FunCoup" id="J9DLK8">
    <property type="interactions" value="33"/>
</dbReference>
<dbReference type="EMBL" id="AFBI03000082">
    <property type="protein sequence ID" value="EJW02247.1"/>
    <property type="molecule type" value="Genomic_DNA"/>
</dbReference>
<feature type="transmembrane region" description="Helical" evidence="8">
    <location>
        <begin position="93"/>
        <end position="117"/>
    </location>
</feature>
<dbReference type="InterPro" id="IPR002379">
    <property type="entry name" value="ATPase_proteolipid_c-like_dom"/>
</dbReference>
<keyword evidence="6" id="KW-0406">Ion transport</keyword>
<feature type="domain" description="V-ATPase proteolipid subunit C-like" evidence="9">
    <location>
        <begin position="133"/>
        <end position="192"/>
    </location>
</feature>
<dbReference type="PANTHER" id="PTHR10263">
    <property type="entry name" value="V-TYPE PROTON ATPASE PROTEOLIPID SUBUNIT"/>
    <property type="match status" value="1"/>
</dbReference>
<proteinExistence type="inferred from homology"/>
<dbReference type="InterPro" id="IPR035921">
    <property type="entry name" value="F/V-ATP_Csub_sf"/>
</dbReference>
<evidence type="ECO:0000256" key="3">
    <source>
        <dbReference type="ARBA" id="ARBA00022448"/>
    </source>
</evidence>
<evidence type="ECO:0000256" key="4">
    <source>
        <dbReference type="ARBA" id="ARBA00022692"/>
    </source>
</evidence>
<evidence type="ECO:0000256" key="1">
    <source>
        <dbReference type="ARBA" id="ARBA00004141"/>
    </source>
</evidence>
<dbReference type="OMA" id="MVNVACG"/>
<comment type="similarity">
    <text evidence="2">Belongs to the V-ATPase proteolipid subunit family.</text>
</comment>
<evidence type="ECO:0000259" key="9">
    <source>
        <dbReference type="Pfam" id="PF00137"/>
    </source>
</evidence>
<keyword evidence="4 8" id="KW-0812">Transmembrane</keyword>
<feature type="transmembrane region" description="Helical" evidence="8">
    <location>
        <begin position="21"/>
        <end position="38"/>
    </location>
</feature>
<keyword evidence="11" id="KW-1185">Reference proteome</keyword>
<reference evidence="11" key="2">
    <citation type="submission" date="2015-07" db="EMBL/GenBank/DDBJ databases">
        <title>Contrasting host-pathogen interactions and genome evolution in two generalist and specialist microsporidian pathogens of mosquitoes.</title>
        <authorList>
            <consortium name="The Broad Institute Genomics Platform"/>
            <consortium name="The Broad Institute Genome Sequencing Center for Infectious Disease"/>
            <person name="Cuomo C.A."/>
            <person name="Sanscrainte N.D."/>
            <person name="Goldberg J.M."/>
            <person name="Heiman D."/>
            <person name="Young S."/>
            <person name="Zeng Q."/>
            <person name="Becnel J.J."/>
            <person name="Birren B.W."/>
        </authorList>
    </citation>
    <scope>NUCLEOTIDE SEQUENCE [LARGE SCALE GENOMIC DNA]</scope>
    <source>
        <strain evidence="11">USNM 41457</strain>
    </source>
</reference>
<evidence type="ECO:0000256" key="6">
    <source>
        <dbReference type="ARBA" id="ARBA00023065"/>
    </source>
</evidence>
<dbReference type="VEuPathDB" id="MicrosporidiaDB:EDEG_03317"/>
<dbReference type="Gene3D" id="1.20.120.610">
    <property type="entry name" value="lithium bound rotor ring of v- atpase"/>
    <property type="match status" value="1"/>
</dbReference>
<keyword evidence="5 8" id="KW-1133">Transmembrane helix</keyword>
<evidence type="ECO:0000256" key="8">
    <source>
        <dbReference type="SAM" id="Phobius"/>
    </source>
</evidence>
<feature type="transmembrane region" description="Helical" evidence="8">
    <location>
        <begin position="129"/>
        <end position="159"/>
    </location>
</feature>
<evidence type="ECO:0000313" key="10">
    <source>
        <dbReference type="EMBL" id="EJW02247.1"/>
    </source>
</evidence>
<dbReference type="Proteomes" id="UP000003163">
    <property type="component" value="Unassembled WGS sequence"/>
</dbReference>
<dbReference type="HOGENOM" id="CLU_107724_0_0_1"/>
<sequence>MKIYVNMLPPSPKQIMYYKSVIIGLIVALIAIKFANILDIDLFLQKISPSVGYLGMAFCFLLSAYGTIKGMKSIGNSVSGGSIIFPRIGSKSVFGTVFCEANFLGGVVICFLMHGVLPSENDSVMLEKSWLIFSACISVGICSYCSSVSTGVICSAICLMDAKDPALFMKLVAMELISSSIGILGLVLGFLLYEKVRTLS</sequence>
<comment type="caution">
    <text evidence="10">The sequence shown here is derived from an EMBL/GenBank/DDBJ whole genome shotgun (WGS) entry which is preliminary data.</text>
</comment>
<dbReference type="AlphaFoldDB" id="J9DLK8"/>
<name>J9DLK8_EDHAE</name>
<feature type="transmembrane region" description="Helical" evidence="8">
    <location>
        <begin position="171"/>
        <end position="193"/>
    </location>
</feature>
<accession>J9DLK8</accession>
<dbReference type="GO" id="GO:0033177">
    <property type="term" value="C:proton-transporting two-sector ATPase complex, proton-transporting domain"/>
    <property type="evidence" value="ECO:0007669"/>
    <property type="project" value="InterPro"/>
</dbReference>
<dbReference type="Pfam" id="PF00137">
    <property type="entry name" value="ATP-synt_C"/>
    <property type="match status" value="1"/>
</dbReference>
<reference evidence="10 11" key="1">
    <citation type="submission" date="2011-08" db="EMBL/GenBank/DDBJ databases">
        <authorList>
            <person name="Liu Z.J."/>
            <person name="Shi F.L."/>
            <person name="Lu J.Q."/>
            <person name="Li M."/>
            <person name="Wang Z.L."/>
        </authorList>
    </citation>
    <scope>NUCLEOTIDE SEQUENCE [LARGE SCALE GENOMIC DNA]</scope>
    <source>
        <strain evidence="10 11">USNM 41457</strain>
    </source>
</reference>
<gene>
    <name evidence="10" type="ORF">EDEG_03317</name>
</gene>
<dbReference type="InParanoid" id="J9DLK8"/>
<organism evidence="10 11">
    <name type="scientific">Edhazardia aedis (strain USNM 41457)</name>
    <name type="common">Microsporidian parasite</name>
    <dbReference type="NCBI Taxonomy" id="1003232"/>
    <lineage>
        <taxon>Eukaryota</taxon>
        <taxon>Fungi</taxon>
        <taxon>Fungi incertae sedis</taxon>
        <taxon>Microsporidia</taxon>
        <taxon>Edhazardia</taxon>
    </lineage>
</organism>
<dbReference type="STRING" id="1003232.J9DLK8"/>
<dbReference type="CDD" id="cd18178">
    <property type="entry name" value="ATP-synt_Vo_c_ATP6F_rpt2"/>
    <property type="match status" value="1"/>
</dbReference>
<keyword evidence="7 8" id="KW-0472">Membrane</keyword>
<dbReference type="GO" id="GO:0015078">
    <property type="term" value="F:proton transmembrane transporter activity"/>
    <property type="evidence" value="ECO:0007669"/>
    <property type="project" value="InterPro"/>
</dbReference>
<protein>
    <recommendedName>
        <fullName evidence="9">V-ATPase proteolipid subunit C-like domain-containing protein</fullName>
    </recommendedName>
</protein>
<evidence type="ECO:0000256" key="5">
    <source>
        <dbReference type="ARBA" id="ARBA00022989"/>
    </source>
</evidence>